<reference evidence="5" key="1">
    <citation type="journal article" date="2019" name="Int. J. Syst. Evol. Microbiol.">
        <title>The Global Catalogue of Microorganisms (GCM) 10K type strain sequencing project: providing services to taxonomists for standard genome sequencing and annotation.</title>
        <authorList>
            <consortium name="The Broad Institute Genomics Platform"/>
            <consortium name="The Broad Institute Genome Sequencing Center for Infectious Disease"/>
            <person name="Wu L."/>
            <person name="Ma J."/>
        </authorList>
    </citation>
    <scope>NUCLEOTIDE SEQUENCE [LARGE SCALE GENOMIC DNA]</scope>
    <source>
        <strain evidence="5">CCUG 48316</strain>
    </source>
</reference>
<evidence type="ECO:0000313" key="5">
    <source>
        <dbReference type="Proteomes" id="UP001596292"/>
    </source>
</evidence>
<dbReference type="PANTHER" id="PTHR43179">
    <property type="entry name" value="RHAMNOSYLTRANSFERASE WBBL"/>
    <property type="match status" value="1"/>
</dbReference>
<proteinExistence type="predicted"/>
<comment type="caution">
    <text evidence="4">The sequence shown here is derived from an EMBL/GenBank/DDBJ whole genome shotgun (WGS) entry which is preliminary data.</text>
</comment>
<dbReference type="InterPro" id="IPR028098">
    <property type="entry name" value="Glyco_trans_4-like_N"/>
</dbReference>
<dbReference type="CDD" id="cd04186">
    <property type="entry name" value="GT_2_like_c"/>
    <property type="match status" value="1"/>
</dbReference>
<feature type="domain" description="Glycosyltransferase 2-like" evidence="2">
    <location>
        <begin position="634"/>
        <end position="753"/>
    </location>
</feature>
<dbReference type="Gene3D" id="3.90.550.10">
    <property type="entry name" value="Spore Coat Polysaccharide Biosynthesis Protein SpsA, Chain A"/>
    <property type="match status" value="2"/>
</dbReference>
<dbReference type="EMBL" id="JBHSWN010000001">
    <property type="protein sequence ID" value="MFC6788978.1"/>
    <property type="molecule type" value="Genomic_DNA"/>
</dbReference>
<keyword evidence="4" id="KW-0328">Glycosyltransferase</keyword>
<sequence>MAEGRELVRLVRLIKGFYLTVISLVSPNCHRDHIENSIFFDENHYIAQHTTPIKGDLIRHYLEMGWKRGYNPSAYFDQNFYLSEYADVKNSNINPLKHYLTHGFAEGRSPSPHFDRALFLTHHPDLQGQPIDAAAECIKLYGTYQWQIASQPPIRPSSLFDAAWYIASSPDLTISEEEAYEHYRRIGWKEGRDPNPLFDTDWYLFSNPDVVASGMEPLAHFENYGYLEGRRPNPLFDTAWYRATYRDVGNLQIDPLLHYIKHGEAEGRDPHLRFSTRWYRETYPESFEFTWGVFAYYYRIGRTRGQKPHPLYADILVVSPGELTEAAAARNAYPLAKPMEPYESWLEVNQDTASDRAFLARELVRLADTAPLVSVVMPTYQSDLRFLAAAIESVRSQLYTNWQLCICDDASPDQRVVDLISTYAALDPRIVWTRSETNENISGASNRAAALATGEIIALLDHDDLLHPHALAEIAICYADHPEAEVVYSDDDKIDLATRRFAPQFKPDWSPTLLLSFMYMSHLFTFKRSLFERVGGFRIGFEGSQDFDLALRLSEHARAIRHIPRVLYHWRAAPGSTAVSGDAKPAAFDRGRRAVQEAFDRRGLKAEVIHPDFARMARLGIFEPSFPDDGPHVTVIIPNKDKVELLRACVESLKCTTYRNFDILIVDNESTDPAALRYMAECGATVLSVASPAEGFSFSHIVNAGVAAAKGEYVLLLNNDTEVISPRWLSQMVGYAQIDKVGAVGARLLYGDRRIQHAGITHGLHEGMPSHSFKLLPEYDLGHLCLSRATRDVAGVTAACMLTPRALFLEIGGLDEENFRVAYNDVDYCYRLVDAGYSCIQCGSAELFHHESKSRGFGDNPAEERAIRLKYCGRVDAYYNPNLTLSDEQFGVARTHVARSSGKPVRALFVSHNFNLEGAPNVLFELASGLAAQGRADPIVISPSDGPLRQPYAAADIPTTVIEHPMLGWPPEEEMTARLRQLGETFLYDGIEVVVANTAECFWAVEAARLAGLPCIWIIHESEPWRTYYAHYPRHIEAMAFNGFESAYRVVFVARSTLEAWSALDTKGAFTLVRNGLNTSRLIAGMDRIDRDEARARMEVASGSVVFTLVGTVCERKGQLDLVQAYALLPDTLAARAEICIVGDRPSAYSESICETIKTLPEDRARRVHIVPESDDVPTFLKGSDVFVCSSRVESYPRVTLEAMAAGLPLISTPVWGIREQVRENVNAVLYEPGDVAKLAAHMAHLIEDDELRSRFAERSSVVFESLPGYDFMLDQYGRLIEQAVGTRS</sequence>
<evidence type="ECO:0000259" key="2">
    <source>
        <dbReference type="Pfam" id="PF00535"/>
    </source>
</evidence>
<dbReference type="SUPFAM" id="SSF53448">
    <property type="entry name" value="Nucleotide-diphospho-sugar transferases"/>
    <property type="match status" value="2"/>
</dbReference>
<protein>
    <submittedName>
        <fullName evidence="4">Glycosyltransferase</fullName>
        <ecNumber evidence="4">2.4.-.-</ecNumber>
    </submittedName>
</protein>
<evidence type="ECO:0000259" key="3">
    <source>
        <dbReference type="Pfam" id="PF13439"/>
    </source>
</evidence>
<dbReference type="CDD" id="cd04184">
    <property type="entry name" value="GT2_RfbC_Mx_like"/>
    <property type="match status" value="1"/>
</dbReference>
<keyword evidence="4" id="KW-0808">Transferase</keyword>
<dbReference type="InterPro" id="IPR001296">
    <property type="entry name" value="Glyco_trans_1"/>
</dbReference>
<accession>A0ABW2BEX8</accession>
<dbReference type="Gene3D" id="3.40.50.2000">
    <property type="entry name" value="Glycogen Phosphorylase B"/>
    <property type="match status" value="2"/>
</dbReference>
<feature type="domain" description="Glycosyl transferase family 1" evidence="1">
    <location>
        <begin position="1090"/>
        <end position="1259"/>
    </location>
</feature>
<dbReference type="CDD" id="cd03801">
    <property type="entry name" value="GT4_PimA-like"/>
    <property type="match status" value="1"/>
</dbReference>
<dbReference type="GO" id="GO:0016757">
    <property type="term" value="F:glycosyltransferase activity"/>
    <property type="evidence" value="ECO:0007669"/>
    <property type="project" value="UniProtKB-KW"/>
</dbReference>
<dbReference type="Pfam" id="PF00535">
    <property type="entry name" value="Glycos_transf_2"/>
    <property type="match status" value="2"/>
</dbReference>
<dbReference type="InterPro" id="IPR001173">
    <property type="entry name" value="Glyco_trans_2-like"/>
</dbReference>
<organism evidence="4 5">
    <name type="scientific">Methylobacterium komagatae</name>
    <dbReference type="NCBI Taxonomy" id="374425"/>
    <lineage>
        <taxon>Bacteria</taxon>
        <taxon>Pseudomonadati</taxon>
        <taxon>Pseudomonadota</taxon>
        <taxon>Alphaproteobacteria</taxon>
        <taxon>Hyphomicrobiales</taxon>
        <taxon>Methylobacteriaceae</taxon>
        <taxon>Methylobacterium</taxon>
    </lineage>
</organism>
<dbReference type="Pfam" id="PF00534">
    <property type="entry name" value="Glycos_transf_1"/>
    <property type="match status" value="1"/>
</dbReference>
<dbReference type="PANTHER" id="PTHR43179:SF7">
    <property type="entry name" value="RHAMNOSYLTRANSFERASE WBBL"/>
    <property type="match status" value="1"/>
</dbReference>
<dbReference type="SUPFAM" id="SSF53756">
    <property type="entry name" value="UDP-Glycosyltransferase/glycogen phosphorylase"/>
    <property type="match status" value="1"/>
</dbReference>
<dbReference type="EC" id="2.4.-.-" evidence="4"/>
<evidence type="ECO:0000259" key="1">
    <source>
        <dbReference type="Pfam" id="PF00534"/>
    </source>
</evidence>
<dbReference type="Proteomes" id="UP001596292">
    <property type="component" value="Unassembled WGS sequence"/>
</dbReference>
<feature type="domain" description="Glycosyltransferase subfamily 4-like N-terminal" evidence="3">
    <location>
        <begin position="918"/>
        <end position="1081"/>
    </location>
</feature>
<keyword evidence="5" id="KW-1185">Reference proteome</keyword>
<dbReference type="RefSeq" id="WP_378967533.1">
    <property type="nucleotide sequence ID" value="NZ_JBHSWN010000001.1"/>
</dbReference>
<gene>
    <name evidence="4" type="ORF">ACFQE0_04650</name>
</gene>
<feature type="domain" description="Glycosyltransferase 2-like" evidence="2">
    <location>
        <begin position="374"/>
        <end position="523"/>
    </location>
</feature>
<evidence type="ECO:0000313" key="4">
    <source>
        <dbReference type="EMBL" id="MFC6788978.1"/>
    </source>
</evidence>
<dbReference type="Pfam" id="PF13439">
    <property type="entry name" value="Glyco_transf_4"/>
    <property type="match status" value="1"/>
</dbReference>
<dbReference type="InterPro" id="IPR029044">
    <property type="entry name" value="Nucleotide-diphossugar_trans"/>
</dbReference>
<name>A0ABW2BEX8_9HYPH</name>